<dbReference type="PROSITE" id="PS00027">
    <property type="entry name" value="HOMEOBOX_1"/>
    <property type="match status" value="1"/>
</dbReference>
<dbReference type="InterPro" id="IPR020479">
    <property type="entry name" value="HD_metazoa"/>
</dbReference>
<dbReference type="GO" id="GO:0000981">
    <property type="term" value="F:DNA-binding transcription factor activity, RNA polymerase II-specific"/>
    <property type="evidence" value="ECO:0007669"/>
    <property type="project" value="InterPro"/>
</dbReference>
<evidence type="ECO:0000256" key="4">
    <source>
        <dbReference type="ARBA" id="ARBA00023242"/>
    </source>
</evidence>
<dbReference type="PROSITE" id="PS50071">
    <property type="entry name" value="HOMEOBOX_2"/>
    <property type="match status" value="1"/>
</dbReference>
<sequence length="405" mass="45918">MSVSSSLNGQTDQIVFVSDGSDQHWSPETNTQNTQSTQQWPGFNYNANTLNTPGPVYNTQTATTTQNPNYFVQNNNPQSYIDLTYQRRDCLIGNGYCAPNGNGITATSIGYNNTPQRIYSNNNYPQPKRANWNQKTNGVKKAKRVRTAFTTPQMMELELEYARTRYLDRNRRIELSETLNLSEKTIKVWFQNRRMKDKKDRAEGLEDSEATSTTESSPEMNVPYMPPCNYHTVQNGLYVQRNNLYMGPHSAPMPVLDASALPVPVHNTVANSYPNYFVSNVNVPEAPNQMSSGPSQFLNDLRQEDDTVTSELLKEPKEITDITPVLCKGLDSVEGMKSVFFQHQKDDEAKFVLDDQKMEPIAIDSESCKEESSPQSNAESDIQKANINEDNWELSWVQIMDLEEV</sequence>
<protein>
    <recommendedName>
        <fullName evidence="8">Homeobox domain-containing protein</fullName>
    </recommendedName>
</protein>
<evidence type="ECO:0000259" key="8">
    <source>
        <dbReference type="PROSITE" id="PS50071"/>
    </source>
</evidence>
<dbReference type="Gene3D" id="1.10.10.60">
    <property type="entry name" value="Homeodomain-like"/>
    <property type="match status" value="1"/>
</dbReference>
<dbReference type="PANTHER" id="PTHR24333:SF5">
    <property type="entry name" value="VENT HOMEOBOX"/>
    <property type="match status" value="1"/>
</dbReference>
<comment type="subcellular location">
    <subcellularLocation>
        <location evidence="1 5 6">Nucleus</location>
    </subcellularLocation>
</comment>
<gene>
    <name evidence="9" type="ORF">LNINA_LOCUS3750</name>
</gene>
<feature type="compositionally biased region" description="Polar residues" evidence="7">
    <location>
        <begin position="122"/>
        <end position="137"/>
    </location>
</feature>
<dbReference type="AlphaFoldDB" id="A0AAV1J3A9"/>
<evidence type="ECO:0000256" key="3">
    <source>
        <dbReference type="ARBA" id="ARBA00023155"/>
    </source>
</evidence>
<dbReference type="InterPro" id="IPR009057">
    <property type="entry name" value="Homeodomain-like_sf"/>
</dbReference>
<organism evidence="9 10">
    <name type="scientific">Leptosia nina</name>
    <dbReference type="NCBI Taxonomy" id="320188"/>
    <lineage>
        <taxon>Eukaryota</taxon>
        <taxon>Metazoa</taxon>
        <taxon>Ecdysozoa</taxon>
        <taxon>Arthropoda</taxon>
        <taxon>Hexapoda</taxon>
        <taxon>Insecta</taxon>
        <taxon>Pterygota</taxon>
        <taxon>Neoptera</taxon>
        <taxon>Endopterygota</taxon>
        <taxon>Lepidoptera</taxon>
        <taxon>Glossata</taxon>
        <taxon>Ditrysia</taxon>
        <taxon>Papilionoidea</taxon>
        <taxon>Pieridae</taxon>
        <taxon>Pierinae</taxon>
        <taxon>Leptosia</taxon>
    </lineage>
</organism>
<dbReference type="PRINTS" id="PR00024">
    <property type="entry name" value="HOMEOBOX"/>
</dbReference>
<name>A0AAV1J3A9_9NEOP</name>
<dbReference type="GO" id="GO:0003677">
    <property type="term" value="F:DNA binding"/>
    <property type="evidence" value="ECO:0007669"/>
    <property type="project" value="UniProtKB-UniRule"/>
</dbReference>
<dbReference type="GO" id="GO:0005634">
    <property type="term" value="C:nucleus"/>
    <property type="evidence" value="ECO:0007669"/>
    <property type="project" value="UniProtKB-SubCell"/>
</dbReference>
<dbReference type="InterPro" id="IPR050848">
    <property type="entry name" value="Homeobox_TF"/>
</dbReference>
<evidence type="ECO:0000256" key="2">
    <source>
        <dbReference type="ARBA" id="ARBA00023125"/>
    </source>
</evidence>
<dbReference type="InterPro" id="IPR017970">
    <property type="entry name" value="Homeobox_CS"/>
</dbReference>
<feature type="region of interest" description="Disordered" evidence="7">
    <location>
        <begin position="196"/>
        <end position="222"/>
    </location>
</feature>
<feature type="compositionally biased region" description="Low complexity" evidence="7">
    <location>
        <begin position="29"/>
        <end position="39"/>
    </location>
</feature>
<dbReference type="SUPFAM" id="SSF46689">
    <property type="entry name" value="Homeodomain-like"/>
    <property type="match status" value="1"/>
</dbReference>
<dbReference type="Proteomes" id="UP001497472">
    <property type="component" value="Unassembled WGS sequence"/>
</dbReference>
<evidence type="ECO:0000256" key="5">
    <source>
        <dbReference type="PROSITE-ProRule" id="PRU00108"/>
    </source>
</evidence>
<evidence type="ECO:0000256" key="6">
    <source>
        <dbReference type="RuleBase" id="RU000682"/>
    </source>
</evidence>
<proteinExistence type="predicted"/>
<keyword evidence="3 5" id="KW-0371">Homeobox</keyword>
<feature type="compositionally biased region" description="Low complexity" evidence="7">
    <location>
        <begin position="210"/>
        <end position="219"/>
    </location>
</feature>
<dbReference type="SMART" id="SM00389">
    <property type="entry name" value="HOX"/>
    <property type="match status" value="1"/>
</dbReference>
<dbReference type="Pfam" id="PF00046">
    <property type="entry name" value="Homeodomain"/>
    <property type="match status" value="1"/>
</dbReference>
<feature type="DNA-binding region" description="Homeobox" evidence="5">
    <location>
        <begin position="142"/>
        <end position="201"/>
    </location>
</feature>
<evidence type="ECO:0000256" key="7">
    <source>
        <dbReference type="SAM" id="MobiDB-lite"/>
    </source>
</evidence>
<keyword evidence="2 5" id="KW-0238">DNA-binding</keyword>
<keyword evidence="10" id="KW-1185">Reference proteome</keyword>
<evidence type="ECO:0000256" key="1">
    <source>
        <dbReference type="ARBA" id="ARBA00004123"/>
    </source>
</evidence>
<dbReference type="PANTHER" id="PTHR24333">
    <property type="entry name" value="HOMEO BOX HB9 LIKE A-RELATED"/>
    <property type="match status" value="1"/>
</dbReference>
<feature type="domain" description="Homeobox" evidence="8">
    <location>
        <begin position="140"/>
        <end position="200"/>
    </location>
</feature>
<evidence type="ECO:0000313" key="9">
    <source>
        <dbReference type="EMBL" id="CAK1543967.1"/>
    </source>
</evidence>
<dbReference type="CDD" id="cd00086">
    <property type="entry name" value="homeodomain"/>
    <property type="match status" value="1"/>
</dbReference>
<evidence type="ECO:0000313" key="10">
    <source>
        <dbReference type="Proteomes" id="UP001497472"/>
    </source>
</evidence>
<reference evidence="9 10" key="1">
    <citation type="submission" date="2023-11" db="EMBL/GenBank/DDBJ databases">
        <authorList>
            <person name="Okamura Y."/>
        </authorList>
    </citation>
    <scope>NUCLEOTIDE SEQUENCE [LARGE SCALE GENOMIC DNA]</scope>
</reference>
<keyword evidence="4 5" id="KW-0539">Nucleus</keyword>
<accession>A0AAV1J3A9</accession>
<feature type="region of interest" description="Disordered" evidence="7">
    <location>
        <begin position="122"/>
        <end position="143"/>
    </location>
</feature>
<feature type="region of interest" description="Disordered" evidence="7">
    <location>
        <begin position="20"/>
        <end position="40"/>
    </location>
</feature>
<dbReference type="InterPro" id="IPR001356">
    <property type="entry name" value="HD"/>
</dbReference>
<dbReference type="EMBL" id="CAVLEF010000005">
    <property type="protein sequence ID" value="CAK1543967.1"/>
    <property type="molecule type" value="Genomic_DNA"/>
</dbReference>
<comment type="caution">
    <text evidence="9">The sequence shown here is derived from an EMBL/GenBank/DDBJ whole genome shotgun (WGS) entry which is preliminary data.</text>
</comment>